<feature type="compositionally biased region" description="Acidic residues" evidence="1">
    <location>
        <begin position="117"/>
        <end position="127"/>
    </location>
</feature>
<dbReference type="NCBIfam" id="TIGR02126">
    <property type="entry name" value="phgtail_TP901_1"/>
    <property type="match status" value="1"/>
</dbReference>
<feature type="compositionally biased region" description="Polar residues" evidence="1">
    <location>
        <begin position="190"/>
        <end position="201"/>
    </location>
</feature>
<dbReference type="EMBL" id="BK032544">
    <property type="protein sequence ID" value="DAF46767.1"/>
    <property type="molecule type" value="Genomic_DNA"/>
</dbReference>
<evidence type="ECO:0000256" key="1">
    <source>
        <dbReference type="SAM" id="MobiDB-lite"/>
    </source>
</evidence>
<feature type="region of interest" description="Disordered" evidence="1">
    <location>
        <begin position="38"/>
        <end position="60"/>
    </location>
</feature>
<feature type="compositionally biased region" description="Polar residues" evidence="1">
    <location>
        <begin position="48"/>
        <end position="60"/>
    </location>
</feature>
<feature type="region of interest" description="Disordered" evidence="1">
    <location>
        <begin position="168"/>
        <end position="201"/>
    </location>
</feature>
<name>A0A8S5S7W1_9CAUD</name>
<protein>
    <submittedName>
        <fullName evidence="2">Major tail protein</fullName>
    </submittedName>
</protein>
<dbReference type="PRINTS" id="PR01997">
    <property type="entry name" value="MTP2FAMILY"/>
</dbReference>
<organism evidence="2">
    <name type="scientific">Siphoviridae sp. ctj0M16</name>
    <dbReference type="NCBI Taxonomy" id="2827918"/>
    <lineage>
        <taxon>Viruses</taxon>
        <taxon>Duplodnaviria</taxon>
        <taxon>Heunggongvirae</taxon>
        <taxon>Uroviricota</taxon>
        <taxon>Caudoviricetes</taxon>
    </lineage>
</organism>
<sequence length="201" mass="21910">MAKTEIPALQGIDVVLFARKLSEAGKVAGQLIPYQTSLSFDPQRDSDTNPTKSGSVGTSSSIETDLEVEFINNWSKIADQLLDSLFNNEKMEFWIVYRKRRNKAGKYYAIYMRGTVNEDETDGDPDDTSNRDTTITVDGTPQRGWTDLPDDAQEELDYVFRGVGVVTDAKDDGTDGGGAAWADSDAGTGSESAPVTNPVSH</sequence>
<feature type="compositionally biased region" description="Low complexity" evidence="1">
    <location>
        <begin position="180"/>
        <end position="189"/>
    </location>
</feature>
<feature type="region of interest" description="Disordered" evidence="1">
    <location>
        <begin position="117"/>
        <end position="148"/>
    </location>
</feature>
<accession>A0A8S5S7W1</accession>
<evidence type="ECO:0000313" key="2">
    <source>
        <dbReference type="EMBL" id="DAF46767.1"/>
    </source>
</evidence>
<dbReference type="InterPro" id="IPR022345">
    <property type="entry name" value="Phage_69_Orf23_MTP"/>
</dbReference>
<reference evidence="2" key="1">
    <citation type="journal article" date="2021" name="Proc. Natl. Acad. Sci. U.S.A.">
        <title>A Catalog of Tens of Thousands of Viruses from Human Metagenomes Reveals Hidden Associations with Chronic Diseases.</title>
        <authorList>
            <person name="Tisza M.J."/>
            <person name="Buck C.B."/>
        </authorList>
    </citation>
    <scope>NUCLEOTIDE SEQUENCE</scope>
    <source>
        <strain evidence="2">Ctj0M16</strain>
    </source>
</reference>
<dbReference type="InterPro" id="IPR011855">
    <property type="entry name" value="Phgtail_TP901_1"/>
</dbReference>
<proteinExistence type="predicted"/>